<evidence type="ECO:0000256" key="2">
    <source>
        <dbReference type="ARBA" id="ARBA00022475"/>
    </source>
</evidence>
<dbReference type="RefSeq" id="WP_141867296.1">
    <property type="nucleotide sequence ID" value="NZ_BAABAN010000001.1"/>
</dbReference>
<protein>
    <submittedName>
        <fullName evidence="8">Phage shock protein C (PspC) family protein</fullName>
    </submittedName>
</protein>
<gene>
    <name evidence="8" type="ORF">FB556_2081</name>
</gene>
<comment type="subcellular location">
    <subcellularLocation>
        <location evidence="1">Cell membrane</location>
        <topology evidence="1">Single-pass membrane protein</topology>
    </subcellularLocation>
</comment>
<evidence type="ECO:0000256" key="3">
    <source>
        <dbReference type="ARBA" id="ARBA00022692"/>
    </source>
</evidence>
<evidence type="ECO:0000256" key="5">
    <source>
        <dbReference type="ARBA" id="ARBA00023136"/>
    </source>
</evidence>
<dbReference type="GO" id="GO:0005886">
    <property type="term" value="C:plasma membrane"/>
    <property type="evidence" value="ECO:0007669"/>
    <property type="project" value="UniProtKB-SubCell"/>
</dbReference>
<keyword evidence="5 6" id="KW-0472">Membrane</keyword>
<reference evidence="8 9" key="1">
    <citation type="submission" date="2019-06" db="EMBL/GenBank/DDBJ databases">
        <title>Sequencing the genomes of 1000 actinobacteria strains.</title>
        <authorList>
            <person name="Klenk H.-P."/>
        </authorList>
    </citation>
    <scope>NUCLEOTIDE SEQUENCE [LARGE SCALE GENOMIC DNA]</scope>
    <source>
        <strain evidence="8 9">DSM 24083</strain>
    </source>
</reference>
<accession>A0A543AG83</accession>
<evidence type="ECO:0000256" key="6">
    <source>
        <dbReference type="SAM" id="Phobius"/>
    </source>
</evidence>
<dbReference type="InterPro" id="IPR007168">
    <property type="entry name" value="Phageshock_PspC_N"/>
</dbReference>
<name>A0A543AG83_9MICC</name>
<comment type="caution">
    <text evidence="8">The sequence shown here is derived from an EMBL/GenBank/DDBJ whole genome shotgun (WGS) entry which is preliminary data.</text>
</comment>
<evidence type="ECO:0000256" key="1">
    <source>
        <dbReference type="ARBA" id="ARBA00004162"/>
    </source>
</evidence>
<keyword evidence="4 6" id="KW-1133">Transmembrane helix</keyword>
<feature type="transmembrane region" description="Helical" evidence="6">
    <location>
        <begin position="44"/>
        <end position="66"/>
    </location>
</feature>
<dbReference type="AlphaFoldDB" id="A0A543AG83"/>
<dbReference type="OrthoDB" id="7359894at2"/>
<proteinExistence type="predicted"/>
<keyword evidence="9" id="KW-1185">Reference proteome</keyword>
<organism evidence="8 9">
    <name type="scientific">Enteractinococcus coprophilus</name>
    <dbReference type="NCBI Taxonomy" id="1027633"/>
    <lineage>
        <taxon>Bacteria</taxon>
        <taxon>Bacillati</taxon>
        <taxon>Actinomycetota</taxon>
        <taxon>Actinomycetes</taxon>
        <taxon>Micrococcales</taxon>
        <taxon>Micrococcaceae</taxon>
    </lineage>
</organism>
<dbReference type="PANTHER" id="PTHR33885:SF3">
    <property type="entry name" value="PHAGE SHOCK PROTEIN C"/>
    <property type="match status" value="1"/>
</dbReference>
<evidence type="ECO:0000313" key="9">
    <source>
        <dbReference type="Proteomes" id="UP000319746"/>
    </source>
</evidence>
<dbReference type="PANTHER" id="PTHR33885">
    <property type="entry name" value="PHAGE SHOCK PROTEIN C"/>
    <property type="match status" value="1"/>
</dbReference>
<keyword evidence="2" id="KW-1003">Cell membrane</keyword>
<dbReference type="EMBL" id="VFOU01000003">
    <property type="protein sequence ID" value="TQL71593.1"/>
    <property type="molecule type" value="Genomic_DNA"/>
</dbReference>
<sequence>MSAIFDSIRSIRFRRGPQRILGGVAGGIASRFGLNVWLVRLLVLVSFLLPVLGWILYAVIWLITPWRDNSIPLERMLNKNRPSQR</sequence>
<dbReference type="Pfam" id="PF04024">
    <property type="entry name" value="PspC"/>
    <property type="match status" value="1"/>
</dbReference>
<dbReference type="Proteomes" id="UP000319746">
    <property type="component" value="Unassembled WGS sequence"/>
</dbReference>
<evidence type="ECO:0000259" key="7">
    <source>
        <dbReference type="Pfam" id="PF04024"/>
    </source>
</evidence>
<feature type="transmembrane region" description="Helical" evidence="6">
    <location>
        <begin position="20"/>
        <end position="38"/>
    </location>
</feature>
<evidence type="ECO:0000256" key="4">
    <source>
        <dbReference type="ARBA" id="ARBA00022989"/>
    </source>
</evidence>
<evidence type="ECO:0000313" key="8">
    <source>
        <dbReference type="EMBL" id="TQL71593.1"/>
    </source>
</evidence>
<feature type="domain" description="Phage shock protein PspC N-terminal" evidence="7">
    <location>
        <begin position="14"/>
        <end position="65"/>
    </location>
</feature>
<dbReference type="InterPro" id="IPR052027">
    <property type="entry name" value="PspC"/>
</dbReference>
<keyword evidence="3 6" id="KW-0812">Transmembrane</keyword>